<dbReference type="Gene3D" id="4.10.60.10">
    <property type="entry name" value="Zinc finger, CCHC-type"/>
    <property type="match status" value="1"/>
</dbReference>
<gene>
    <name evidence="3" type="ORF">EV44_g3407</name>
</gene>
<evidence type="ECO:0000256" key="1">
    <source>
        <dbReference type="PROSITE-ProRule" id="PRU00047"/>
    </source>
</evidence>
<dbReference type="Pfam" id="PF00098">
    <property type="entry name" value="zf-CCHC"/>
    <property type="match status" value="1"/>
</dbReference>
<evidence type="ECO:0000259" key="2">
    <source>
        <dbReference type="PROSITE" id="PS50158"/>
    </source>
</evidence>
<keyword evidence="4" id="KW-1185">Reference proteome</keyword>
<dbReference type="SMART" id="SM00343">
    <property type="entry name" value="ZnF_C2HC"/>
    <property type="match status" value="1"/>
</dbReference>
<dbReference type="InterPro" id="IPR036875">
    <property type="entry name" value="Znf_CCHC_sf"/>
</dbReference>
<dbReference type="SUPFAM" id="SSF57756">
    <property type="entry name" value="Retrovirus zinc finger-like domains"/>
    <property type="match status" value="1"/>
</dbReference>
<dbReference type="HOGENOM" id="CLU_842491_0_0_1"/>
<protein>
    <recommendedName>
        <fullName evidence="2">CCHC-type domain-containing protein</fullName>
    </recommendedName>
</protein>
<dbReference type="InterPro" id="IPR001878">
    <property type="entry name" value="Znf_CCHC"/>
</dbReference>
<dbReference type="GO" id="GO:0003676">
    <property type="term" value="F:nucleic acid binding"/>
    <property type="evidence" value="ECO:0007669"/>
    <property type="project" value="InterPro"/>
</dbReference>
<evidence type="ECO:0000313" key="3">
    <source>
        <dbReference type="EMBL" id="KHJ33025.1"/>
    </source>
</evidence>
<proteinExistence type="predicted"/>
<sequence length="330" mass="37890">MMQVAMIQSMLPYIAWPIRVSLEMDEDFIAARRSIHNHSLDWAGAVDCILTILFKHNVLGAPLTNLARLTVHKGKSSLQFARKLRKAIYALPADLILGSEVRDIERNHIQQSLPRTWTSIQRDVSSMSNDELADHVVQVTEGIERWTLEDQVYTTSQNPKPIPLITYENQSVDNADKNFAKELIDFNTPSPDVFTSNHLVTTSPEESNFRASNNNNHCFKCGKYGHWANDCHTNQSNQNKSQSCPNFQRSTFSKNLKDRFLTMKRKKFPNSRNFHSQNDNKTKHRVFIAEPDQKEDDNIIELCGIDQLENDDVDSELENFLHQCLADESE</sequence>
<organism evidence="3 4">
    <name type="scientific">Uncinula necator</name>
    <name type="common">Grape powdery mildew</name>
    <dbReference type="NCBI Taxonomy" id="52586"/>
    <lineage>
        <taxon>Eukaryota</taxon>
        <taxon>Fungi</taxon>
        <taxon>Dikarya</taxon>
        <taxon>Ascomycota</taxon>
        <taxon>Pezizomycotina</taxon>
        <taxon>Leotiomycetes</taxon>
        <taxon>Erysiphales</taxon>
        <taxon>Erysiphaceae</taxon>
        <taxon>Erysiphe</taxon>
    </lineage>
</organism>
<dbReference type="AlphaFoldDB" id="A0A0B1P6P2"/>
<dbReference type="Proteomes" id="UP000030854">
    <property type="component" value="Unassembled WGS sequence"/>
</dbReference>
<dbReference type="PROSITE" id="PS50158">
    <property type="entry name" value="ZF_CCHC"/>
    <property type="match status" value="1"/>
</dbReference>
<keyword evidence="1" id="KW-0863">Zinc-finger</keyword>
<keyword evidence="1" id="KW-0479">Metal-binding</keyword>
<name>A0A0B1P6P2_UNCNE</name>
<keyword evidence="1" id="KW-0862">Zinc</keyword>
<reference evidence="3 4" key="1">
    <citation type="journal article" date="2014" name="BMC Genomics">
        <title>Adaptive genomic structural variation in the grape powdery mildew pathogen, Erysiphe necator.</title>
        <authorList>
            <person name="Jones L."/>
            <person name="Riaz S."/>
            <person name="Morales-Cruz A."/>
            <person name="Amrine K.C."/>
            <person name="McGuire B."/>
            <person name="Gubler W.D."/>
            <person name="Walker M.A."/>
            <person name="Cantu D."/>
        </authorList>
    </citation>
    <scope>NUCLEOTIDE SEQUENCE [LARGE SCALE GENOMIC DNA]</scope>
    <source>
        <strain evidence="4">c</strain>
    </source>
</reference>
<dbReference type="EMBL" id="JNVN01001665">
    <property type="protein sequence ID" value="KHJ33025.1"/>
    <property type="molecule type" value="Genomic_DNA"/>
</dbReference>
<comment type="caution">
    <text evidence="3">The sequence shown here is derived from an EMBL/GenBank/DDBJ whole genome shotgun (WGS) entry which is preliminary data.</text>
</comment>
<accession>A0A0B1P6P2</accession>
<evidence type="ECO:0000313" key="4">
    <source>
        <dbReference type="Proteomes" id="UP000030854"/>
    </source>
</evidence>
<dbReference type="GO" id="GO:0008270">
    <property type="term" value="F:zinc ion binding"/>
    <property type="evidence" value="ECO:0007669"/>
    <property type="project" value="UniProtKB-KW"/>
</dbReference>
<feature type="domain" description="CCHC-type" evidence="2">
    <location>
        <begin position="218"/>
        <end position="231"/>
    </location>
</feature>